<dbReference type="Proteomes" id="UP001630127">
    <property type="component" value="Unassembled WGS sequence"/>
</dbReference>
<evidence type="ECO:0000313" key="4">
    <source>
        <dbReference type="Proteomes" id="UP001630127"/>
    </source>
</evidence>
<dbReference type="PANTHER" id="PTHR42898:SF6">
    <property type="entry name" value="NADP-DEPENDENT MANNITOL DEHYDROGENASE"/>
    <property type="match status" value="1"/>
</dbReference>
<accession>A0ABD3AEK6</accession>
<keyword evidence="4" id="KW-1185">Reference proteome</keyword>
<gene>
    <name evidence="3" type="ORF">ACH5RR_008698</name>
</gene>
<dbReference type="PANTHER" id="PTHR42898">
    <property type="entry name" value="TROPINONE REDUCTASE"/>
    <property type="match status" value="1"/>
</dbReference>
<dbReference type="GO" id="GO:0016491">
    <property type="term" value="F:oxidoreductase activity"/>
    <property type="evidence" value="ECO:0007669"/>
    <property type="project" value="UniProtKB-KW"/>
</dbReference>
<evidence type="ECO:0000256" key="1">
    <source>
        <dbReference type="ARBA" id="ARBA00022857"/>
    </source>
</evidence>
<evidence type="ECO:0000313" key="3">
    <source>
        <dbReference type="EMBL" id="KAL3529376.1"/>
    </source>
</evidence>
<dbReference type="InterPro" id="IPR002347">
    <property type="entry name" value="SDR_fam"/>
</dbReference>
<dbReference type="InterPro" id="IPR036291">
    <property type="entry name" value="NAD(P)-bd_dom_sf"/>
</dbReference>
<protein>
    <submittedName>
        <fullName evidence="3">Uncharacterized protein</fullName>
    </submittedName>
</protein>
<dbReference type="SUPFAM" id="SSF51735">
    <property type="entry name" value="NAD(P)-binding Rossmann-fold domains"/>
    <property type="match status" value="1"/>
</dbReference>
<keyword evidence="2" id="KW-0560">Oxidoreductase</keyword>
<evidence type="ECO:0000256" key="2">
    <source>
        <dbReference type="ARBA" id="ARBA00023002"/>
    </source>
</evidence>
<comment type="caution">
    <text evidence="3">The sequence shown here is derived from an EMBL/GenBank/DDBJ whole genome shotgun (WGS) entry which is preliminary data.</text>
</comment>
<reference evidence="3 4" key="1">
    <citation type="submission" date="2024-11" db="EMBL/GenBank/DDBJ databases">
        <title>A near-complete genome assembly of Cinchona calisaya.</title>
        <authorList>
            <person name="Lian D.C."/>
            <person name="Zhao X.W."/>
            <person name="Wei L."/>
        </authorList>
    </citation>
    <scope>NUCLEOTIDE SEQUENCE [LARGE SCALE GENOMIC DNA]</scope>
    <source>
        <tissue evidence="3">Nenye</tissue>
    </source>
</reference>
<dbReference type="EMBL" id="JBJUIK010000004">
    <property type="protein sequence ID" value="KAL3529376.1"/>
    <property type="molecule type" value="Genomic_DNA"/>
</dbReference>
<name>A0ABD3AEK6_9GENT</name>
<sequence length="117" mass="13778">MIQLTKNLACEWAKDNVRVNCIAPWIMRTSFVDNWPSVNENLKKVESRTPMRRIGELEEVSPMVAFLCLVVQRFGRVSVDSVESSPERRRPLRVRTGMYWRHQNRRRLVVTRAIHGD</sequence>
<organism evidence="3 4">
    <name type="scientific">Cinchona calisaya</name>
    <dbReference type="NCBI Taxonomy" id="153742"/>
    <lineage>
        <taxon>Eukaryota</taxon>
        <taxon>Viridiplantae</taxon>
        <taxon>Streptophyta</taxon>
        <taxon>Embryophyta</taxon>
        <taxon>Tracheophyta</taxon>
        <taxon>Spermatophyta</taxon>
        <taxon>Magnoliopsida</taxon>
        <taxon>eudicotyledons</taxon>
        <taxon>Gunneridae</taxon>
        <taxon>Pentapetalae</taxon>
        <taxon>asterids</taxon>
        <taxon>lamiids</taxon>
        <taxon>Gentianales</taxon>
        <taxon>Rubiaceae</taxon>
        <taxon>Cinchonoideae</taxon>
        <taxon>Cinchoneae</taxon>
        <taxon>Cinchona</taxon>
    </lineage>
</organism>
<keyword evidence="1" id="KW-0521">NADP</keyword>
<proteinExistence type="predicted"/>
<dbReference type="AlphaFoldDB" id="A0ABD3AEK6"/>
<dbReference type="PRINTS" id="PR00081">
    <property type="entry name" value="GDHRDH"/>
</dbReference>
<dbReference type="Gene3D" id="3.40.50.720">
    <property type="entry name" value="NAD(P)-binding Rossmann-like Domain"/>
    <property type="match status" value="1"/>
</dbReference>
<dbReference type="Pfam" id="PF13561">
    <property type="entry name" value="adh_short_C2"/>
    <property type="match status" value="1"/>
</dbReference>
<dbReference type="InterPro" id="IPR045000">
    <property type="entry name" value="TR"/>
</dbReference>